<protein>
    <recommendedName>
        <fullName evidence="3">PEP-CTERM sorting domain-containing protein</fullName>
    </recommendedName>
</protein>
<keyword evidence="2" id="KW-1185">Reference proteome</keyword>
<gene>
    <name evidence="1" type="ORF">ACG0Z3_07255</name>
</gene>
<dbReference type="EMBL" id="JBIGHW010000003">
    <property type="protein sequence ID" value="MFG6440479.1"/>
    <property type="molecule type" value="Genomic_DNA"/>
</dbReference>
<sequence>MANPSMAAATTTVVVDARAAGATALVQATGFKGSEWSVVQFTDYTGNFVERGYIDISAYLVAGGTALPSDHSLYAQFEVNTTGPSSATLYAAQGDASFGFDATTGAATVALADGATPVALASGFFSAMTPTNSPGGLGFAAVLTFTQLSGLSLDLPAGSVLTMEIAADHPFSATTPFSEVTALTAPIGAGGASVMVGYRIVGGSDTLRFAVATVPEPAQWAQWSLGSLLMLAIWRRRRALRTPPSGGLPRRHGTA</sequence>
<accession>A0ABW7FFH8</accession>
<evidence type="ECO:0008006" key="3">
    <source>
        <dbReference type="Google" id="ProtNLM"/>
    </source>
</evidence>
<proteinExistence type="predicted"/>
<evidence type="ECO:0000313" key="1">
    <source>
        <dbReference type="EMBL" id="MFG6440479.1"/>
    </source>
</evidence>
<evidence type="ECO:0000313" key="2">
    <source>
        <dbReference type="Proteomes" id="UP001606301"/>
    </source>
</evidence>
<dbReference type="Proteomes" id="UP001606301">
    <property type="component" value="Unassembled WGS sequence"/>
</dbReference>
<reference evidence="1 2" key="1">
    <citation type="submission" date="2024-08" db="EMBL/GenBank/DDBJ databases">
        <authorList>
            <person name="Lu H."/>
        </authorList>
    </citation>
    <scope>NUCLEOTIDE SEQUENCE [LARGE SCALE GENOMIC DNA]</scope>
    <source>
        <strain evidence="1 2">LKC17W</strain>
    </source>
</reference>
<organism evidence="1 2">
    <name type="scientific">Pelomonas margarita</name>
    <dbReference type="NCBI Taxonomy" id="3299031"/>
    <lineage>
        <taxon>Bacteria</taxon>
        <taxon>Pseudomonadati</taxon>
        <taxon>Pseudomonadota</taxon>
        <taxon>Betaproteobacteria</taxon>
        <taxon>Burkholderiales</taxon>
        <taxon>Sphaerotilaceae</taxon>
        <taxon>Roseateles</taxon>
    </lineage>
</organism>
<comment type="caution">
    <text evidence="1">The sequence shown here is derived from an EMBL/GenBank/DDBJ whole genome shotgun (WGS) entry which is preliminary data.</text>
</comment>
<dbReference type="RefSeq" id="WP_394396603.1">
    <property type="nucleotide sequence ID" value="NZ_JBIGHW010000003.1"/>
</dbReference>
<name>A0ABW7FFH8_9BURK</name>